<sequence>MQRAECCECILLTDAVRKILAADGVKGLYKASARPWRAVSRQTPPASWHLSSPPSLADAIRNGDGGGGGSNSDSPTSPPTDRFLSFLVPRLCCINARRNLLFDTAPRCTLTTTGAVDLALPMSSSCSSCPCIYTSASHVDETRRSRNSYNLPLP</sequence>
<proteinExistence type="predicted"/>
<dbReference type="EMBL" id="JAAALK010000082">
    <property type="protein sequence ID" value="KAG8084300.1"/>
    <property type="molecule type" value="Genomic_DNA"/>
</dbReference>
<reference evidence="2" key="2">
    <citation type="submission" date="2021-02" db="EMBL/GenBank/DDBJ databases">
        <authorList>
            <person name="Kimball J.A."/>
            <person name="Haas M.W."/>
            <person name="Macchietto M."/>
            <person name="Kono T."/>
            <person name="Duquette J."/>
            <person name="Shao M."/>
        </authorList>
    </citation>
    <scope>NUCLEOTIDE SEQUENCE</scope>
    <source>
        <tissue evidence="2">Fresh leaf tissue</tissue>
    </source>
</reference>
<dbReference type="Proteomes" id="UP000729402">
    <property type="component" value="Unassembled WGS sequence"/>
</dbReference>
<dbReference type="AlphaFoldDB" id="A0A8J5W7B0"/>
<feature type="region of interest" description="Disordered" evidence="1">
    <location>
        <begin position="40"/>
        <end position="79"/>
    </location>
</feature>
<evidence type="ECO:0000313" key="3">
    <source>
        <dbReference type="Proteomes" id="UP000729402"/>
    </source>
</evidence>
<name>A0A8J5W7B0_ZIZPA</name>
<reference evidence="2" key="1">
    <citation type="journal article" date="2021" name="bioRxiv">
        <title>Whole Genome Assembly and Annotation of Northern Wild Rice, Zizania palustris L., Supports a Whole Genome Duplication in the Zizania Genus.</title>
        <authorList>
            <person name="Haas M."/>
            <person name="Kono T."/>
            <person name="Macchietto M."/>
            <person name="Millas R."/>
            <person name="McGilp L."/>
            <person name="Shao M."/>
            <person name="Duquette J."/>
            <person name="Hirsch C.N."/>
            <person name="Kimball J."/>
        </authorList>
    </citation>
    <scope>NUCLEOTIDE SEQUENCE</scope>
    <source>
        <tissue evidence="2">Fresh leaf tissue</tissue>
    </source>
</reference>
<feature type="compositionally biased region" description="Polar residues" evidence="1">
    <location>
        <begin position="40"/>
        <end position="54"/>
    </location>
</feature>
<organism evidence="2 3">
    <name type="scientific">Zizania palustris</name>
    <name type="common">Northern wild rice</name>
    <dbReference type="NCBI Taxonomy" id="103762"/>
    <lineage>
        <taxon>Eukaryota</taxon>
        <taxon>Viridiplantae</taxon>
        <taxon>Streptophyta</taxon>
        <taxon>Embryophyta</taxon>
        <taxon>Tracheophyta</taxon>
        <taxon>Spermatophyta</taxon>
        <taxon>Magnoliopsida</taxon>
        <taxon>Liliopsida</taxon>
        <taxon>Poales</taxon>
        <taxon>Poaceae</taxon>
        <taxon>BOP clade</taxon>
        <taxon>Oryzoideae</taxon>
        <taxon>Oryzeae</taxon>
        <taxon>Zizaniinae</taxon>
        <taxon>Zizania</taxon>
    </lineage>
</organism>
<comment type="caution">
    <text evidence="2">The sequence shown here is derived from an EMBL/GenBank/DDBJ whole genome shotgun (WGS) entry which is preliminary data.</text>
</comment>
<accession>A0A8J5W7B0</accession>
<evidence type="ECO:0000313" key="2">
    <source>
        <dbReference type="EMBL" id="KAG8084300.1"/>
    </source>
</evidence>
<evidence type="ECO:0000256" key="1">
    <source>
        <dbReference type="SAM" id="MobiDB-lite"/>
    </source>
</evidence>
<gene>
    <name evidence="2" type="ORF">GUJ93_ZPchr0010g7588</name>
</gene>
<protein>
    <submittedName>
        <fullName evidence="2">Uncharacterized protein</fullName>
    </submittedName>
</protein>
<keyword evidence="3" id="KW-1185">Reference proteome</keyword>